<dbReference type="InterPro" id="IPR011629">
    <property type="entry name" value="CobW-like_C"/>
</dbReference>
<dbReference type="SMART" id="SM00833">
    <property type="entry name" value="CobW_C"/>
    <property type="match status" value="1"/>
</dbReference>
<dbReference type="GeneID" id="79884082"/>
<sequence>MHITVLSSLDTHCRDSAAARLGRTHGNSAVVLHDLLDGSLVLRRVYRGGQLFERETTVLEHGCLSCTVRLDVVPTAERLASCGFDQVVLGLPPGVAAAMAAAELKQALDGRMVIDNAVLAVDPAELEDHMWDRHTLYESGFTAMPEDDRTSGEFLIGELGHVDSVMLFPGLSAGLSGETRIDSAHWRAGTELVGQLAPHAAVIGSADKFTPGCYDHVEAIARTRPGVVRRPPDDATGTFSTVLHALSKPLHPGRFREALPQLAAGTHWMRGRLWIASAANIRITVQGIGPRVWLESTGPWSVEAAAQAKPHTGVDMVLDGHAHHGDRGTVLALTGRSEDVNAQEIRQLLDGCQLTEAEMEAQPAAWDDPFELSKAL</sequence>
<feature type="domain" description="CobW C-terminal" evidence="1">
    <location>
        <begin position="239"/>
        <end position="353"/>
    </location>
</feature>
<dbReference type="Proteomes" id="UP001163293">
    <property type="component" value="Chromosome"/>
</dbReference>
<accession>A0AAX3EEU7</accession>
<dbReference type="Pfam" id="PF07683">
    <property type="entry name" value="CobW_C"/>
    <property type="match status" value="1"/>
</dbReference>
<evidence type="ECO:0000259" key="1">
    <source>
        <dbReference type="SMART" id="SM00833"/>
    </source>
</evidence>
<dbReference type="SUPFAM" id="SSF90002">
    <property type="entry name" value="Hypothetical protein YjiA, C-terminal domain"/>
    <property type="match status" value="1"/>
</dbReference>
<name>A0AAX3EEU7_PAEUR</name>
<gene>
    <name evidence="2" type="ORF">NL394_15625</name>
</gene>
<dbReference type="PANTHER" id="PTHR43603">
    <property type="entry name" value="COBW DOMAIN-CONTAINING PROTEIN DDB_G0274527"/>
    <property type="match status" value="1"/>
</dbReference>
<keyword evidence="3" id="KW-1185">Reference proteome</keyword>
<dbReference type="AlphaFoldDB" id="A0AAX3EEU7"/>
<dbReference type="PANTHER" id="PTHR43603:SF1">
    <property type="entry name" value="ZINC-REGULATED GTPASE METALLOPROTEIN ACTIVATOR 1"/>
    <property type="match status" value="1"/>
</dbReference>
<dbReference type="EMBL" id="CP101185">
    <property type="protein sequence ID" value="UYV96473.1"/>
    <property type="molecule type" value="Genomic_DNA"/>
</dbReference>
<proteinExistence type="predicted"/>
<organism evidence="2 3">
    <name type="scientific">Paenarthrobacter ureafaciens</name>
    <dbReference type="NCBI Taxonomy" id="37931"/>
    <lineage>
        <taxon>Bacteria</taxon>
        <taxon>Bacillati</taxon>
        <taxon>Actinomycetota</taxon>
        <taxon>Actinomycetes</taxon>
        <taxon>Micrococcales</taxon>
        <taxon>Micrococcaceae</taxon>
        <taxon>Paenarthrobacter</taxon>
    </lineage>
</organism>
<dbReference type="InterPro" id="IPR051927">
    <property type="entry name" value="Zn_Chap_cDPG_Synth"/>
</dbReference>
<evidence type="ECO:0000313" key="2">
    <source>
        <dbReference type="EMBL" id="UYV96473.1"/>
    </source>
</evidence>
<protein>
    <submittedName>
        <fullName evidence="2">GTP-binding protein</fullName>
    </submittedName>
</protein>
<dbReference type="RefSeq" id="WP_021472471.1">
    <property type="nucleotide sequence ID" value="NZ_BDMH01000003.1"/>
</dbReference>
<reference evidence="2" key="1">
    <citation type="submission" date="2022-07" db="EMBL/GenBank/DDBJ databases">
        <authorList>
            <person name="Wu T."/>
        </authorList>
    </citation>
    <scope>NUCLEOTIDE SEQUENCE</scope>
    <source>
        <strain evidence="2">SD-1</strain>
    </source>
</reference>
<evidence type="ECO:0000313" key="3">
    <source>
        <dbReference type="Proteomes" id="UP001163293"/>
    </source>
</evidence>